<evidence type="ECO:0000313" key="3">
    <source>
        <dbReference type="Proteomes" id="UP001632038"/>
    </source>
</evidence>
<sequence length="37" mass="4288">METFVNTFLLQIVIMSNYLNGRETRVRQVNVCGPQTD</sequence>
<proteinExistence type="predicted"/>
<feature type="domain" description="DOC" evidence="1">
    <location>
        <begin position="1"/>
        <end position="37"/>
    </location>
</feature>
<accession>A0ABD3D9N1</accession>
<dbReference type="EMBL" id="JAVIJP010000023">
    <property type="protein sequence ID" value="KAL3637854.1"/>
    <property type="molecule type" value="Genomic_DNA"/>
</dbReference>
<comment type="caution">
    <text evidence="2">The sequence shown here is derived from an EMBL/GenBank/DDBJ whole genome shotgun (WGS) entry which is preliminary data.</text>
</comment>
<protein>
    <submittedName>
        <fullName evidence="2">Anaphase-promoting complex subunit 10</fullName>
    </submittedName>
</protein>
<dbReference type="AlphaFoldDB" id="A0ABD3D9N1"/>
<name>A0ABD3D9N1_9LAMI</name>
<evidence type="ECO:0000259" key="1">
    <source>
        <dbReference type="PROSITE" id="PS51284"/>
    </source>
</evidence>
<dbReference type="Proteomes" id="UP001632038">
    <property type="component" value="Unassembled WGS sequence"/>
</dbReference>
<reference evidence="3" key="1">
    <citation type="journal article" date="2024" name="IScience">
        <title>Strigolactones Initiate the Formation of Haustorium-like Structures in Castilleja.</title>
        <authorList>
            <person name="Buerger M."/>
            <person name="Peterson D."/>
            <person name="Chory J."/>
        </authorList>
    </citation>
    <scope>NUCLEOTIDE SEQUENCE [LARGE SCALE GENOMIC DNA]</scope>
</reference>
<organism evidence="2 3">
    <name type="scientific">Castilleja foliolosa</name>
    <dbReference type="NCBI Taxonomy" id="1961234"/>
    <lineage>
        <taxon>Eukaryota</taxon>
        <taxon>Viridiplantae</taxon>
        <taxon>Streptophyta</taxon>
        <taxon>Embryophyta</taxon>
        <taxon>Tracheophyta</taxon>
        <taxon>Spermatophyta</taxon>
        <taxon>Magnoliopsida</taxon>
        <taxon>eudicotyledons</taxon>
        <taxon>Gunneridae</taxon>
        <taxon>Pentapetalae</taxon>
        <taxon>asterids</taxon>
        <taxon>lamiids</taxon>
        <taxon>Lamiales</taxon>
        <taxon>Orobanchaceae</taxon>
        <taxon>Pedicularideae</taxon>
        <taxon>Castillejinae</taxon>
        <taxon>Castilleja</taxon>
    </lineage>
</organism>
<gene>
    <name evidence="2" type="primary">APC10_2</name>
    <name evidence="2" type="ORF">CASFOL_018302</name>
</gene>
<evidence type="ECO:0000313" key="2">
    <source>
        <dbReference type="EMBL" id="KAL3637854.1"/>
    </source>
</evidence>
<keyword evidence="3" id="KW-1185">Reference proteome</keyword>
<dbReference type="InterPro" id="IPR004939">
    <property type="entry name" value="APC_su10/DOC_dom"/>
</dbReference>
<dbReference type="Pfam" id="PF03256">
    <property type="entry name" value="ANAPC10"/>
    <property type="match status" value="1"/>
</dbReference>
<dbReference type="Gene3D" id="2.60.120.260">
    <property type="entry name" value="Galactose-binding domain-like"/>
    <property type="match status" value="1"/>
</dbReference>
<dbReference type="PROSITE" id="PS51284">
    <property type="entry name" value="DOC"/>
    <property type="match status" value="1"/>
</dbReference>